<dbReference type="PROSITE" id="PS51900">
    <property type="entry name" value="CB"/>
    <property type="match status" value="1"/>
</dbReference>
<dbReference type="Gene3D" id="1.10.150.130">
    <property type="match status" value="1"/>
</dbReference>
<dbReference type="SUPFAM" id="SSF56349">
    <property type="entry name" value="DNA breaking-rejoining enzymes"/>
    <property type="match status" value="1"/>
</dbReference>
<keyword evidence="6" id="KW-1185">Reference proteome</keyword>
<organism evidence="5 6">
    <name type="scientific">Spirosoma liriopis</name>
    <dbReference type="NCBI Taxonomy" id="2937440"/>
    <lineage>
        <taxon>Bacteria</taxon>
        <taxon>Pseudomonadati</taxon>
        <taxon>Bacteroidota</taxon>
        <taxon>Cytophagia</taxon>
        <taxon>Cytophagales</taxon>
        <taxon>Cytophagaceae</taxon>
        <taxon>Spirosoma</taxon>
    </lineage>
</organism>
<dbReference type="Proteomes" id="UP001202180">
    <property type="component" value="Unassembled WGS sequence"/>
</dbReference>
<evidence type="ECO:0000313" key="6">
    <source>
        <dbReference type="Proteomes" id="UP001202180"/>
    </source>
</evidence>
<evidence type="ECO:0000256" key="1">
    <source>
        <dbReference type="ARBA" id="ARBA00022908"/>
    </source>
</evidence>
<dbReference type="InterPro" id="IPR010998">
    <property type="entry name" value="Integrase_recombinase_N"/>
</dbReference>
<evidence type="ECO:0000313" key="5">
    <source>
        <dbReference type="EMBL" id="MCK8490425.1"/>
    </source>
</evidence>
<evidence type="ECO:0000256" key="2">
    <source>
        <dbReference type="ARBA" id="ARBA00023125"/>
    </source>
</evidence>
<keyword evidence="2 3" id="KW-0238">DNA-binding</keyword>
<name>A0ABT0HE46_9BACT</name>
<reference evidence="5 6" key="1">
    <citation type="submission" date="2022-04" db="EMBL/GenBank/DDBJ databases">
        <title>Spirosoma sp. strain RP8 genome sequencing and assembly.</title>
        <authorList>
            <person name="Jung Y."/>
        </authorList>
    </citation>
    <scope>NUCLEOTIDE SEQUENCE [LARGE SCALE GENOMIC DNA]</scope>
    <source>
        <strain evidence="5 6">RP8</strain>
    </source>
</reference>
<protein>
    <submittedName>
        <fullName evidence="5">Phage integrase SAM-like domain-containing protein</fullName>
    </submittedName>
</protein>
<feature type="domain" description="Core-binding (CB)" evidence="4">
    <location>
        <begin position="24"/>
        <end position="104"/>
    </location>
</feature>
<comment type="caution">
    <text evidence="5">The sequence shown here is derived from an EMBL/GenBank/DDBJ whole genome shotgun (WGS) entry which is preliminary data.</text>
</comment>
<sequence length="137" mass="15410">MFSFTEFESRYSSKSPNRPDNVLMAMEQYIDQLSKEGRASTASSYKDSLVAIRTYHNRQSVLSFSAITPVWLKGFEQWMTGNSRSLTTVGIYLRSLRTIYNRAMEEGIPKKLKRSLSGGDSGQFGLTNIFLTSSSPA</sequence>
<dbReference type="EMBL" id="JALPRF010000001">
    <property type="protein sequence ID" value="MCK8490425.1"/>
    <property type="molecule type" value="Genomic_DNA"/>
</dbReference>
<proteinExistence type="predicted"/>
<dbReference type="Pfam" id="PF13102">
    <property type="entry name" value="Phage_int_SAM_5"/>
    <property type="match status" value="1"/>
</dbReference>
<dbReference type="InterPro" id="IPR025269">
    <property type="entry name" value="SAM-like_dom"/>
</dbReference>
<accession>A0ABT0HE46</accession>
<dbReference type="InterPro" id="IPR044068">
    <property type="entry name" value="CB"/>
</dbReference>
<evidence type="ECO:0000256" key="3">
    <source>
        <dbReference type="PROSITE-ProRule" id="PRU01248"/>
    </source>
</evidence>
<gene>
    <name evidence="5" type="ORF">M0L20_01100</name>
</gene>
<evidence type="ECO:0000259" key="4">
    <source>
        <dbReference type="PROSITE" id="PS51900"/>
    </source>
</evidence>
<dbReference type="RefSeq" id="WP_248475262.1">
    <property type="nucleotide sequence ID" value="NZ_JALPRF010000001.1"/>
</dbReference>
<dbReference type="InterPro" id="IPR011010">
    <property type="entry name" value="DNA_brk_join_enz"/>
</dbReference>
<keyword evidence="1" id="KW-0229">DNA integration</keyword>